<evidence type="ECO:0000313" key="1">
    <source>
        <dbReference type="EMBL" id="KAJ0028170.1"/>
    </source>
</evidence>
<proteinExistence type="predicted"/>
<reference evidence="2" key="1">
    <citation type="journal article" date="2023" name="G3 (Bethesda)">
        <title>Genome assembly and association tests identify interacting loci associated with vigor, precocity, and sex in interspecific pistachio rootstocks.</title>
        <authorList>
            <person name="Palmer W."/>
            <person name="Jacygrad E."/>
            <person name="Sagayaradj S."/>
            <person name="Cavanaugh K."/>
            <person name="Han R."/>
            <person name="Bertier L."/>
            <person name="Beede B."/>
            <person name="Kafkas S."/>
            <person name="Golino D."/>
            <person name="Preece J."/>
            <person name="Michelmore R."/>
        </authorList>
    </citation>
    <scope>NUCLEOTIDE SEQUENCE [LARGE SCALE GENOMIC DNA]</scope>
</reference>
<sequence>MKFINIYSLKVRRYIWLILSHISYDSIRPHNTAMALALKFLTLSSLCFPPSTTSLFLLRSNYSQSLKLNNKPSSIYTINSKSFRLFYRFSVDDENDDENSNSSFDEAVALFNKRAYHECHDSLEALWYSAEEPTRTLIHGILQCAVGFYHLFNQNHKGAMMELGEGLGKLRKMNFSTGPFHEFEREISATLDFIYQTQIELAACIDDLCLAMDQSERSYQLLGDYGAGQHLYHLESDHNEIMYIVFHPPRSYASHSSLKVKLPLLNATQQHLINTL</sequence>
<organism evidence="1 2">
    <name type="scientific">Pistacia integerrima</name>
    <dbReference type="NCBI Taxonomy" id="434235"/>
    <lineage>
        <taxon>Eukaryota</taxon>
        <taxon>Viridiplantae</taxon>
        <taxon>Streptophyta</taxon>
        <taxon>Embryophyta</taxon>
        <taxon>Tracheophyta</taxon>
        <taxon>Spermatophyta</taxon>
        <taxon>Magnoliopsida</taxon>
        <taxon>eudicotyledons</taxon>
        <taxon>Gunneridae</taxon>
        <taxon>Pentapetalae</taxon>
        <taxon>rosids</taxon>
        <taxon>malvids</taxon>
        <taxon>Sapindales</taxon>
        <taxon>Anacardiaceae</taxon>
        <taxon>Pistacia</taxon>
    </lineage>
</organism>
<dbReference type="EMBL" id="CM047744">
    <property type="protein sequence ID" value="KAJ0028170.1"/>
    <property type="molecule type" value="Genomic_DNA"/>
</dbReference>
<gene>
    <name evidence="1" type="ORF">Pint_35914</name>
</gene>
<protein>
    <submittedName>
        <fullName evidence="1">Uncharacterized protein</fullName>
    </submittedName>
</protein>
<evidence type="ECO:0000313" key="2">
    <source>
        <dbReference type="Proteomes" id="UP001163603"/>
    </source>
</evidence>
<keyword evidence="2" id="KW-1185">Reference proteome</keyword>
<name>A0ACC0Y233_9ROSI</name>
<accession>A0ACC0Y233</accession>
<comment type="caution">
    <text evidence="1">The sequence shown here is derived from an EMBL/GenBank/DDBJ whole genome shotgun (WGS) entry which is preliminary data.</text>
</comment>
<dbReference type="Proteomes" id="UP001163603">
    <property type="component" value="Chromosome 9"/>
</dbReference>